<dbReference type="Pfam" id="PF06722">
    <property type="entry name" value="EryCIII-like_C"/>
    <property type="match status" value="1"/>
</dbReference>
<protein>
    <recommendedName>
        <fullName evidence="2">Erythromycin biosynthesis protein CIII-like C-terminal domain-containing protein</fullName>
    </recommendedName>
</protein>
<dbReference type="SUPFAM" id="SSF53756">
    <property type="entry name" value="UDP-Glycosyltransferase/glycogen phosphorylase"/>
    <property type="match status" value="1"/>
</dbReference>
<dbReference type="InterPro" id="IPR010610">
    <property type="entry name" value="EryCIII-like_C"/>
</dbReference>
<dbReference type="CAZy" id="GT1">
    <property type="family name" value="Glycosyltransferase Family 1"/>
</dbReference>
<dbReference type="HOGENOM" id="CLU_000537_4_1_1"/>
<dbReference type="GO" id="GO:0008194">
    <property type="term" value="F:UDP-glycosyltransferase activity"/>
    <property type="evidence" value="ECO:0007669"/>
    <property type="project" value="InterPro"/>
</dbReference>
<evidence type="ECO:0000313" key="4">
    <source>
        <dbReference type="Proteomes" id="UP000009058"/>
    </source>
</evidence>
<feature type="domain" description="Erythromycin biosynthesis protein CIII-like C-terminal" evidence="2">
    <location>
        <begin position="313"/>
        <end position="413"/>
    </location>
</feature>
<accession>G4N3M0</accession>
<dbReference type="PANTHER" id="PTHR21015:SF22">
    <property type="entry name" value="GLYCOSYLTRANSFERASE"/>
    <property type="match status" value="1"/>
</dbReference>
<dbReference type="AlphaFoldDB" id="G4N3M0"/>
<dbReference type="CDD" id="cd03784">
    <property type="entry name" value="GT1_Gtf-like"/>
    <property type="match status" value="1"/>
</dbReference>
<name>G4N3M0_PYRO7</name>
<proteinExistence type="predicted"/>
<dbReference type="InterPro" id="IPR002213">
    <property type="entry name" value="UDP_glucos_trans"/>
</dbReference>
<dbReference type="KEGG" id="mgr:MGG_05824"/>
<sequence>MPFVAEKPLIVAIAYPADGHAGPVLRALSYLTSRGYEAWALTGDRYKDQAMASGVERFFTLPDPFAIHGELLMEGIADVPPGLKQFDFEIQRVFIRDMAKFAEAVRGTLETARAEKGPGRKIVVVQDMAATGTAPFLFGAPPPQGFEETGFPPVLSINASMNFHSSLDVPPLGMPIDAADRTDEVIRKMYEAYAEDMQGSRDLFNKIATELGATRHITGLLTDAWLDVPDLTVPGRTADAPRKGGQMAEWLQSFLDDQAGRALVFVTQGTVDINHTELLIPTLQALSGREDLFVVGVLGVKGGRLPEDVEAGLGSNVKVLDYFPYSEILPYADVFVANGGYGGFMQGVMNGVPMVIAGEVKDKGEVAARMERAGLGINLKTATPAQEHVIAAVDKVLSDPIYRKRAMELKRENEDMDAIGGLEKAIMELASR</sequence>
<dbReference type="PANTHER" id="PTHR21015">
    <property type="entry name" value="UDP-N-ACETYLGLUCOSAMINE--N-ACETYLMURAMYL-(PENTAPEPTIDE) PYROPHOSPHORYL-UNDECAPRENOL N-ACETYLGLUCOSAMINE TRANSFERASE 1"/>
    <property type="match status" value="1"/>
</dbReference>
<dbReference type="GeneID" id="2684151"/>
<dbReference type="VEuPathDB" id="FungiDB:MGG_05824"/>
<reference evidence="3 4" key="1">
    <citation type="journal article" date="2005" name="Nature">
        <title>The genome sequence of the rice blast fungus Magnaporthe grisea.</title>
        <authorList>
            <person name="Dean R.A."/>
            <person name="Talbot N.J."/>
            <person name="Ebbole D.J."/>
            <person name="Farman M.L."/>
            <person name="Mitchell T.K."/>
            <person name="Orbach M.J."/>
            <person name="Thon M."/>
            <person name="Kulkarni R."/>
            <person name="Xu J.R."/>
            <person name="Pan H."/>
            <person name="Read N.D."/>
            <person name="Lee Y.H."/>
            <person name="Carbone I."/>
            <person name="Brown D."/>
            <person name="Oh Y.Y."/>
            <person name="Donofrio N."/>
            <person name="Jeong J.S."/>
            <person name="Soanes D.M."/>
            <person name="Djonovic S."/>
            <person name="Kolomiets E."/>
            <person name="Rehmeyer C."/>
            <person name="Li W."/>
            <person name="Harding M."/>
            <person name="Kim S."/>
            <person name="Lebrun M.H."/>
            <person name="Bohnert H."/>
            <person name="Coughlan S."/>
            <person name="Butler J."/>
            <person name="Calvo S."/>
            <person name="Ma L.J."/>
            <person name="Nicol R."/>
            <person name="Purcell S."/>
            <person name="Nusbaum C."/>
            <person name="Galagan J.E."/>
            <person name="Birren B.W."/>
        </authorList>
    </citation>
    <scope>NUCLEOTIDE SEQUENCE [LARGE SCALE GENOMIC DNA]</scope>
    <source>
        <strain evidence="4">70-15 / ATCC MYA-4617 / FGSC 8958</strain>
    </source>
</reference>
<dbReference type="eggNOG" id="KOG1192">
    <property type="taxonomic scope" value="Eukaryota"/>
</dbReference>
<evidence type="ECO:0000259" key="2">
    <source>
        <dbReference type="Pfam" id="PF06722"/>
    </source>
</evidence>
<organism evidence="3 4">
    <name type="scientific">Pyricularia oryzae (strain 70-15 / ATCC MYA-4617 / FGSC 8958)</name>
    <name type="common">Rice blast fungus</name>
    <name type="synonym">Magnaporthe oryzae</name>
    <dbReference type="NCBI Taxonomy" id="242507"/>
    <lineage>
        <taxon>Eukaryota</taxon>
        <taxon>Fungi</taxon>
        <taxon>Dikarya</taxon>
        <taxon>Ascomycota</taxon>
        <taxon>Pezizomycotina</taxon>
        <taxon>Sordariomycetes</taxon>
        <taxon>Sordariomycetidae</taxon>
        <taxon>Magnaporthales</taxon>
        <taxon>Pyriculariaceae</taxon>
        <taxon>Pyricularia</taxon>
    </lineage>
</organism>
<dbReference type="GO" id="GO:0016758">
    <property type="term" value="F:hexosyltransferase activity"/>
    <property type="evidence" value="ECO:0007669"/>
    <property type="project" value="UniProtKB-ARBA"/>
</dbReference>
<dbReference type="Gene3D" id="3.40.50.2000">
    <property type="entry name" value="Glycogen Phosphorylase B"/>
    <property type="match status" value="2"/>
</dbReference>
<gene>
    <name evidence="3" type="ORF">MGG_05824</name>
</gene>
<dbReference type="SMR" id="G4N3M0"/>
<dbReference type="EMBL" id="CM001233">
    <property type="protein sequence ID" value="EHA51844.1"/>
    <property type="molecule type" value="Genomic_DNA"/>
</dbReference>
<dbReference type="RefSeq" id="XP_003711651.1">
    <property type="nucleotide sequence ID" value="XM_003711603.1"/>
</dbReference>
<evidence type="ECO:0000313" key="3">
    <source>
        <dbReference type="EMBL" id="EHA51844.1"/>
    </source>
</evidence>
<dbReference type="OMA" id="YEAWALT"/>
<keyword evidence="4" id="KW-1185">Reference proteome</keyword>
<dbReference type="OrthoDB" id="5835829at2759"/>
<evidence type="ECO:0000256" key="1">
    <source>
        <dbReference type="ARBA" id="ARBA00022679"/>
    </source>
</evidence>
<dbReference type="Proteomes" id="UP000009058">
    <property type="component" value="Chromosome 3"/>
</dbReference>
<reference key="2">
    <citation type="submission" date="2011-05" db="EMBL/GenBank/DDBJ databases">
        <title>The Genome Sequence of Magnaporthe oryzae 70-15.</title>
        <authorList>
            <consortium name="The Broad Institute Genome Sequencing Platform"/>
            <person name="Ma L.-J."/>
            <person name="Dead R."/>
            <person name="Young S.K."/>
            <person name="Zeng Q."/>
            <person name="Gargeya S."/>
            <person name="Fitzgerald M."/>
            <person name="Haas B."/>
            <person name="Abouelleil A."/>
            <person name="Alvarado L."/>
            <person name="Arachchi H.M."/>
            <person name="Berlin A."/>
            <person name="Brown A."/>
            <person name="Chapman S.B."/>
            <person name="Chen Z."/>
            <person name="Dunbar C."/>
            <person name="Freedman E."/>
            <person name="Gearin G."/>
            <person name="Gellesch M."/>
            <person name="Goldberg J."/>
            <person name="Griggs A."/>
            <person name="Gujja S."/>
            <person name="Heiman D."/>
            <person name="Howarth C."/>
            <person name="Larson L."/>
            <person name="Lui A."/>
            <person name="MacDonald P.J.P."/>
            <person name="Mehta T."/>
            <person name="Montmayeur A."/>
            <person name="Murphy C."/>
            <person name="Neiman D."/>
            <person name="Pearson M."/>
            <person name="Priest M."/>
            <person name="Roberts A."/>
            <person name="Saif S."/>
            <person name="Shea T."/>
            <person name="Shenoy N."/>
            <person name="Sisk P."/>
            <person name="Stolte C."/>
            <person name="Sykes S."/>
            <person name="Yandava C."/>
            <person name="Wortman J."/>
            <person name="Nusbaum C."/>
            <person name="Birren B."/>
        </authorList>
    </citation>
    <scope>NUCLEOTIDE SEQUENCE</scope>
    <source>
        <strain>70-15</strain>
    </source>
</reference>
<dbReference type="InParanoid" id="G4N3M0"/>
<keyword evidence="1" id="KW-0808">Transferase</keyword>